<evidence type="ECO:0000256" key="3">
    <source>
        <dbReference type="ARBA" id="ARBA00022989"/>
    </source>
</evidence>
<dbReference type="PANTHER" id="PTHR12127:SF7">
    <property type="entry name" value="SD02261P"/>
    <property type="match status" value="1"/>
</dbReference>
<name>A0ABN9T786_9DINO</name>
<dbReference type="EMBL" id="CAUYUJ010014414">
    <property type="protein sequence ID" value="CAK0840939.1"/>
    <property type="molecule type" value="Genomic_DNA"/>
</dbReference>
<comment type="caution">
    <text evidence="7">The sequence shown here is derived from an EMBL/GenBank/DDBJ whole genome shotgun (WGS) entry which is preliminary data.</text>
</comment>
<evidence type="ECO:0000259" key="6">
    <source>
        <dbReference type="Pfam" id="PF08016"/>
    </source>
</evidence>
<protein>
    <recommendedName>
        <fullName evidence="6">Polycystin cation channel PKD1/PKD2 domain-containing protein</fullName>
    </recommendedName>
</protein>
<evidence type="ECO:0000256" key="1">
    <source>
        <dbReference type="ARBA" id="ARBA00004141"/>
    </source>
</evidence>
<dbReference type="InterPro" id="IPR013122">
    <property type="entry name" value="PKD1_2_channel"/>
</dbReference>
<organism evidence="7 8">
    <name type="scientific">Prorocentrum cordatum</name>
    <dbReference type="NCBI Taxonomy" id="2364126"/>
    <lineage>
        <taxon>Eukaryota</taxon>
        <taxon>Sar</taxon>
        <taxon>Alveolata</taxon>
        <taxon>Dinophyceae</taxon>
        <taxon>Prorocentrales</taxon>
        <taxon>Prorocentraceae</taxon>
        <taxon>Prorocentrum</taxon>
    </lineage>
</organism>
<proteinExistence type="predicted"/>
<dbReference type="InterPro" id="IPR039031">
    <property type="entry name" value="Mucolipin"/>
</dbReference>
<reference evidence="7" key="1">
    <citation type="submission" date="2023-10" db="EMBL/GenBank/DDBJ databases">
        <authorList>
            <person name="Chen Y."/>
            <person name="Shah S."/>
            <person name="Dougan E. K."/>
            <person name="Thang M."/>
            <person name="Chan C."/>
        </authorList>
    </citation>
    <scope>NUCLEOTIDE SEQUENCE [LARGE SCALE GENOMIC DNA]</scope>
</reference>
<keyword evidence="3 5" id="KW-1133">Transmembrane helix</keyword>
<evidence type="ECO:0000256" key="2">
    <source>
        <dbReference type="ARBA" id="ARBA00022692"/>
    </source>
</evidence>
<dbReference type="Proteomes" id="UP001189429">
    <property type="component" value="Unassembled WGS sequence"/>
</dbReference>
<accession>A0ABN9T786</accession>
<keyword evidence="4 5" id="KW-0472">Membrane</keyword>
<feature type="transmembrane region" description="Helical" evidence="5">
    <location>
        <begin position="405"/>
        <end position="426"/>
    </location>
</feature>
<keyword evidence="2 5" id="KW-0812">Transmembrane</keyword>
<sequence>MTASGRPGRHSRLLGLQLGQSLVSSLCFYVYVQQDVRSAASSLKHFYKMLFGKELSNTLGNRVKSITTPQGLVSSLEHLHASYFRLPERSLTQYVLSEPSILELGVVWRNRSKSRLLLGAGDRVEARLRGLAGDAGLVEVESIVAKIPVLDHMGGHARAHWPSCYSWDLRPTYEEAGAGELRLLLRWSIRDCLALEAARTAAALPPARRWWLGGAAPLGGFGPPAWMRALLLTQATLGASALLAGRPGRHWRRPRGAALWPQQGQGGRGVQLLIAATSAAQVAAAARCAVPVEGASVQVRLLLLGSACSLSHLCLVPSLTSFDRFHMLQQTLSKGLPRILRFFTEVVPVYLAYTVLGVALWGISDQDGFQSLSHSSVTLFSLMNGDVIKDTFLNLGDVHWMMAQLYLYTFIGLFIYVILNAVLAIMEESFSHTEESRKMSACAAGAEDRRAGAPGAPSSSGSISLLEPALPCAAAVASPRAPQGAGTRERLERLQALRAEIAERERECSAICRQLLASQPPEGV</sequence>
<evidence type="ECO:0000256" key="5">
    <source>
        <dbReference type="SAM" id="Phobius"/>
    </source>
</evidence>
<keyword evidence="8" id="KW-1185">Reference proteome</keyword>
<gene>
    <name evidence="7" type="ORF">PCOR1329_LOCUS36263</name>
</gene>
<evidence type="ECO:0000313" key="8">
    <source>
        <dbReference type="Proteomes" id="UP001189429"/>
    </source>
</evidence>
<dbReference type="Gene3D" id="1.10.287.70">
    <property type="match status" value="1"/>
</dbReference>
<feature type="domain" description="Polycystin cation channel PKD1/PKD2" evidence="6">
    <location>
        <begin position="307"/>
        <end position="432"/>
    </location>
</feature>
<dbReference type="Pfam" id="PF08016">
    <property type="entry name" value="PKD_channel"/>
    <property type="match status" value="1"/>
</dbReference>
<comment type="subcellular location">
    <subcellularLocation>
        <location evidence="1">Membrane</location>
        <topology evidence="1">Multi-pass membrane protein</topology>
    </subcellularLocation>
</comment>
<evidence type="ECO:0000256" key="4">
    <source>
        <dbReference type="ARBA" id="ARBA00023136"/>
    </source>
</evidence>
<dbReference type="PANTHER" id="PTHR12127">
    <property type="entry name" value="MUCOLIPIN"/>
    <property type="match status" value="1"/>
</dbReference>
<feature type="transmembrane region" description="Helical" evidence="5">
    <location>
        <begin position="342"/>
        <end position="363"/>
    </location>
</feature>
<evidence type="ECO:0000313" key="7">
    <source>
        <dbReference type="EMBL" id="CAK0840939.1"/>
    </source>
</evidence>